<evidence type="ECO:0000256" key="8">
    <source>
        <dbReference type="ARBA" id="ARBA00022729"/>
    </source>
</evidence>
<dbReference type="InterPro" id="IPR001821">
    <property type="entry name" value="NiFe_hydrogenase_ssu"/>
</dbReference>
<dbReference type="PIRSF" id="PIRSF000310">
    <property type="entry name" value="NiFe_hyd_ssu"/>
    <property type="match status" value="1"/>
</dbReference>
<dbReference type="NCBIfam" id="TIGR00391">
    <property type="entry name" value="hydA"/>
    <property type="match status" value="1"/>
</dbReference>
<proteinExistence type="inferred from homology"/>
<dbReference type="InterPro" id="IPR037024">
    <property type="entry name" value="NiFe_Hase_small_N_sf"/>
</dbReference>
<dbReference type="AlphaFoldDB" id="A0A6I0F643"/>
<comment type="subcellular location">
    <subcellularLocation>
        <location evidence="3">Cell envelope</location>
    </subcellularLocation>
</comment>
<evidence type="ECO:0000256" key="10">
    <source>
        <dbReference type="ARBA" id="ARBA00023004"/>
    </source>
</evidence>
<keyword evidence="9" id="KW-0560">Oxidoreductase</keyword>
<keyword evidence="10 13" id="KW-0408">Iron</keyword>
<evidence type="ECO:0000256" key="9">
    <source>
        <dbReference type="ARBA" id="ARBA00023002"/>
    </source>
</evidence>
<dbReference type="PANTHER" id="PTHR30013:SF7">
    <property type="entry name" value="HYDROGENASE-2 SMALL CHAIN"/>
    <property type="match status" value="1"/>
</dbReference>
<dbReference type="Gene3D" id="3.40.50.700">
    <property type="entry name" value="NADH:ubiquinone oxidoreductase-like, 20kDa subunit"/>
    <property type="match status" value="1"/>
</dbReference>
<feature type="domain" description="NADH:ubiquinone oxidoreductase-like 20kDa subunit" evidence="14">
    <location>
        <begin position="42"/>
        <end position="190"/>
    </location>
</feature>
<dbReference type="GO" id="GO:0046872">
    <property type="term" value="F:metal ion binding"/>
    <property type="evidence" value="ECO:0007669"/>
    <property type="project" value="UniProtKB-KW"/>
</dbReference>
<dbReference type="GO" id="GO:0009375">
    <property type="term" value="C:ferredoxin hydrogenase complex"/>
    <property type="evidence" value="ECO:0007669"/>
    <property type="project" value="InterPro"/>
</dbReference>
<dbReference type="Gene3D" id="4.10.480.10">
    <property type="entry name" value="Cytochrome-c3 hydrogenase, C-terminal domain"/>
    <property type="match status" value="1"/>
</dbReference>
<feature type="domain" description="Cytochrome-c3 hydrogenase C-terminal" evidence="15">
    <location>
        <begin position="210"/>
        <end position="287"/>
    </location>
</feature>
<evidence type="ECO:0000256" key="2">
    <source>
        <dbReference type="ARBA" id="ARBA00001966"/>
    </source>
</evidence>
<dbReference type="Proteomes" id="UP000468766">
    <property type="component" value="Unassembled WGS sequence"/>
</dbReference>
<dbReference type="GO" id="GO:0030313">
    <property type="term" value="C:cell envelope"/>
    <property type="evidence" value="ECO:0007669"/>
    <property type="project" value="UniProtKB-SubCell"/>
</dbReference>
<evidence type="ECO:0000256" key="11">
    <source>
        <dbReference type="ARBA" id="ARBA00023014"/>
    </source>
</evidence>
<sequence length="310" mass="34451">MEKGAKAVEELIEKWKVKARSSIKQGEKRKKLKLIWLELTGCSGNIISLLNGIDPELEELLMNHIDLCYNNSLMTAEGEAAMAQLFASAEEEFILAVEGAVAMQDQRYNIIGRYQGKPISAQEAIQYFGQRASSIIAVGTCATYGGISASRPNPSGSVSVAKALQTMRQDIVQLLGCPCHPDWFIGTLAHFMLYGQAPVLDSENRPILFYGITIHDNCERRSFFENRIFAERLGEQTCMIALGCRGPITKTDCPTRQWNSYLNWPVGANTPCIGCAHPTFPDGTAPFVQYAQRARGMEKRGQHNWPSKKK</sequence>
<feature type="binding site" evidence="13">
    <location>
        <position position="42"/>
    </location>
    <ligand>
        <name>[4Fe-4S] cluster</name>
        <dbReference type="ChEBI" id="CHEBI:49883"/>
        <label>1</label>
    </ligand>
</feature>
<feature type="binding site" evidence="13">
    <location>
        <position position="218"/>
    </location>
    <ligand>
        <name>[4Fe-4S] cluster</name>
        <dbReference type="ChEBI" id="CHEBI:49883"/>
        <label>2</label>
    </ligand>
</feature>
<dbReference type="SUPFAM" id="SSF56770">
    <property type="entry name" value="HydA/Nqo6-like"/>
    <property type="match status" value="1"/>
</dbReference>
<dbReference type="GO" id="GO:0051539">
    <property type="term" value="F:4 iron, 4 sulfur cluster binding"/>
    <property type="evidence" value="ECO:0007669"/>
    <property type="project" value="UniProtKB-KW"/>
</dbReference>
<feature type="binding site" evidence="13">
    <location>
        <position position="275"/>
    </location>
    <ligand>
        <name>[3Fe-4S] cluster</name>
        <dbReference type="ChEBI" id="CHEBI:21137"/>
    </ligand>
</feature>
<dbReference type="GO" id="GO:0051538">
    <property type="term" value="F:3 iron, 4 sulfur cluster binding"/>
    <property type="evidence" value="ECO:0007669"/>
    <property type="project" value="UniProtKB-KW"/>
</dbReference>
<evidence type="ECO:0000256" key="5">
    <source>
        <dbReference type="ARBA" id="ARBA00011771"/>
    </source>
</evidence>
<dbReference type="OrthoDB" id="9766729at2"/>
<comment type="subunit">
    <text evidence="5">Heterodimer of a large and a small subunit.</text>
</comment>
<dbReference type="PANTHER" id="PTHR30013">
    <property type="entry name" value="NIFE / NIFESE HYDROGENASE SMALL SUBUNIT FAMILY MEMBER"/>
    <property type="match status" value="1"/>
</dbReference>
<dbReference type="Pfam" id="PF01058">
    <property type="entry name" value="Oxidored_q6"/>
    <property type="match status" value="1"/>
</dbReference>
<feature type="binding site" evidence="13">
    <location>
        <position position="253"/>
    </location>
    <ligand>
        <name>[3Fe-4S] cluster</name>
        <dbReference type="ChEBI" id="CHEBI:21137"/>
    </ligand>
</feature>
<evidence type="ECO:0000256" key="6">
    <source>
        <dbReference type="ARBA" id="ARBA00022485"/>
    </source>
</evidence>
<feature type="binding site" evidence="13">
    <location>
        <position position="177"/>
    </location>
    <ligand>
        <name>[4Fe-4S] cluster</name>
        <dbReference type="ChEBI" id="CHEBI:49883"/>
        <label>1</label>
    </ligand>
</feature>
<dbReference type="PRINTS" id="PR00614">
    <property type="entry name" value="NIHGNASESMLL"/>
</dbReference>
<evidence type="ECO:0000259" key="14">
    <source>
        <dbReference type="Pfam" id="PF01058"/>
    </source>
</evidence>
<reference evidence="16 17" key="1">
    <citation type="submission" date="2019-10" db="EMBL/GenBank/DDBJ databases">
        <title>Whole-genome sequence of the extremophile Heliorestis acidaminivorans DSM 24790.</title>
        <authorList>
            <person name="Kyndt J.A."/>
            <person name="Meyer T.E."/>
        </authorList>
    </citation>
    <scope>NUCLEOTIDE SEQUENCE [LARGE SCALE GENOMIC DNA]</scope>
    <source>
        <strain evidence="16 17">DSM 24790</strain>
    </source>
</reference>
<evidence type="ECO:0000256" key="13">
    <source>
        <dbReference type="PIRSR" id="PIRSR000310-1"/>
    </source>
</evidence>
<dbReference type="GO" id="GO:0008901">
    <property type="term" value="F:ferredoxin hydrogenase activity"/>
    <property type="evidence" value="ECO:0007669"/>
    <property type="project" value="InterPro"/>
</dbReference>
<keyword evidence="6 13" id="KW-0004">4Fe-4S</keyword>
<comment type="caution">
    <text evidence="16">The sequence shown here is derived from an EMBL/GenBank/DDBJ whole genome shotgun (WGS) entry which is preliminary data.</text>
</comment>
<evidence type="ECO:0000256" key="7">
    <source>
        <dbReference type="ARBA" id="ARBA00022723"/>
    </source>
</evidence>
<feature type="binding site" evidence="13">
    <location>
        <position position="141"/>
    </location>
    <ligand>
        <name>[4Fe-4S] cluster</name>
        <dbReference type="ChEBI" id="CHEBI:49883"/>
        <label>1</label>
    </ligand>
</feature>
<dbReference type="GO" id="GO:0016020">
    <property type="term" value="C:membrane"/>
    <property type="evidence" value="ECO:0007669"/>
    <property type="project" value="TreeGrafter"/>
</dbReference>
<keyword evidence="12 13" id="KW-0003">3Fe-4S</keyword>
<keyword evidence="7 13" id="KW-0479">Metal-binding</keyword>
<name>A0A6I0F643_9FIRM</name>
<evidence type="ECO:0000313" key="16">
    <source>
        <dbReference type="EMBL" id="KAB2952749.1"/>
    </source>
</evidence>
<accession>A0A6I0F643</accession>
<evidence type="ECO:0000259" key="15">
    <source>
        <dbReference type="Pfam" id="PF14720"/>
    </source>
</evidence>
<comment type="similarity">
    <text evidence="4">Belongs to the [NiFe]/[NiFeSe] hydrogenase small subunit family.</text>
</comment>
<organism evidence="16 17">
    <name type="scientific">Heliorestis acidaminivorans</name>
    <dbReference type="NCBI Taxonomy" id="553427"/>
    <lineage>
        <taxon>Bacteria</taxon>
        <taxon>Bacillati</taxon>
        <taxon>Bacillota</taxon>
        <taxon>Clostridia</taxon>
        <taxon>Eubacteriales</taxon>
        <taxon>Heliobacteriaceae</taxon>
        <taxon>Heliorestis</taxon>
    </lineage>
</organism>
<feature type="binding site" evidence="13">
    <location>
        <position position="244"/>
    </location>
    <ligand>
        <name>[4Fe-4S] cluster</name>
        <dbReference type="ChEBI" id="CHEBI:49883"/>
        <label>2</label>
    </ligand>
</feature>
<gene>
    <name evidence="16" type="ORF">F9B85_08330</name>
</gene>
<comment type="cofactor">
    <cofactor evidence="2">
        <name>[4Fe-4S] cluster</name>
        <dbReference type="ChEBI" id="CHEBI:49883"/>
    </cofactor>
</comment>
<dbReference type="GO" id="GO:0044569">
    <property type="term" value="C:[Ni-Fe] hydrogenase complex"/>
    <property type="evidence" value="ECO:0007669"/>
    <property type="project" value="TreeGrafter"/>
</dbReference>
<evidence type="ECO:0000256" key="12">
    <source>
        <dbReference type="ARBA" id="ARBA00023291"/>
    </source>
</evidence>
<keyword evidence="8" id="KW-0732">Signal</keyword>
<dbReference type="GO" id="GO:0009061">
    <property type="term" value="P:anaerobic respiration"/>
    <property type="evidence" value="ECO:0007669"/>
    <property type="project" value="TreeGrafter"/>
</dbReference>
<dbReference type="InterPro" id="IPR027394">
    <property type="entry name" value="Cytochrome-c3_hydrogenase_C"/>
</dbReference>
<feature type="binding site" evidence="13">
    <location>
        <position position="238"/>
    </location>
    <ligand>
        <name>[4Fe-4S] cluster</name>
        <dbReference type="ChEBI" id="CHEBI:49883"/>
        <label>2</label>
    </ligand>
</feature>
<dbReference type="InterPro" id="IPR037148">
    <property type="entry name" value="NiFe-Hase_small_C_sf"/>
</dbReference>
<dbReference type="EMBL" id="WBXO01000005">
    <property type="protein sequence ID" value="KAB2952749.1"/>
    <property type="molecule type" value="Genomic_DNA"/>
</dbReference>
<evidence type="ECO:0000256" key="4">
    <source>
        <dbReference type="ARBA" id="ARBA00006605"/>
    </source>
</evidence>
<dbReference type="InterPro" id="IPR006137">
    <property type="entry name" value="NADH_UbQ_OxRdtase-like_20kDa"/>
</dbReference>
<comment type="cofactor">
    <cofactor evidence="1">
        <name>[3Fe-4S] cluster</name>
        <dbReference type="ChEBI" id="CHEBI:21137"/>
    </cofactor>
</comment>
<feature type="binding site" evidence="13">
    <location>
        <position position="215"/>
    </location>
    <ligand>
        <name>[4Fe-4S] cluster</name>
        <dbReference type="ChEBI" id="CHEBI:49883"/>
        <label>2</label>
    </ligand>
</feature>
<evidence type="ECO:0000256" key="1">
    <source>
        <dbReference type="ARBA" id="ARBA00001927"/>
    </source>
</evidence>
<protein>
    <submittedName>
        <fullName evidence="16">Hydrogenase small subunit</fullName>
    </submittedName>
</protein>
<dbReference type="Pfam" id="PF14720">
    <property type="entry name" value="NiFe_hyd_SSU_C"/>
    <property type="match status" value="1"/>
</dbReference>
<dbReference type="GO" id="GO:0009055">
    <property type="term" value="F:electron transfer activity"/>
    <property type="evidence" value="ECO:0007669"/>
    <property type="project" value="TreeGrafter"/>
</dbReference>
<feature type="binding site" evidence="13">
    <location>
        <position position="272"/>
    </location>
    <ligand>
        <name>[3Fe-4S] cluster</name>
        <dbReference type="ChEBI" id="CHEBI:21137"/>
    </ligand>
</feature>
<keyword evidence="11 13" id="KW-0411">Iron-sulfur</keyword>
<evidence type="ECO:0000313" key="17">
    <source>
        <dbReference type="Proteomes" id="UP000468766"/>
    </source>
</evidence>
<keyword evidence="17" id="KW-1185">Reference proteome</keyword>
<evidence type="ECO:0000256" key="3">
    <source>
        <dbReference type="ARBA" id="ARBA00004196"/>
    </source>
</evidence>